<dbReference type="CDD" id="cd00082">
    <property type="entry name" value="HisKA"/>
    <property type="match status" value="1"/>
</dbReference>
<dbReference type="EC" id="2.7.13.3" evidence="3"/>
<evidence type="ECO:0000256" key="11">
    <source>
        <dbReference type="ARBA" id="ARBA00022840"/>
    </source>
</evidence>
<feature type="coiled-coil region" evidence="16">
    <location>
        <begin position="341"/>
        <end position="372"/>
    </location>
</feature>
<sequence length="612" mass="68170">MNRQAESDQIFVMRPSGLTLYSSNYQSSDSFVGENYSYRPYFQDAMAGRLGLYFAVGATSGIPGFFRSAPVYSETDDILGVIVVKIDLSKLEHSWNQSGDSVWVTDEEGIIFLASDPKLHYRSLAPLSDALRSELETTRQYGGDPVRPLERATQWQSDDWSTFHLGEAGAQLVFETAIEGYPWKMHMRIPLARVTSQVRWKQGAIGILYAAFVAGILFYRERRRRTLAQDALAKMTAARESHQRAIIQNTDVGLLNLDADFHPLFVNERAQALFCLVGDVDSVRPDRLLDPWEPGYAGGGSCRAEGIRSDGTRFPVFYTLNPIHVGDRKEFILTVQDITELTSAQRALQEINRDLEHRVEERTRDLEDAQAALAQNQKLAALGRMSAALAHEINQPITALSNYVASSQILLERNRLDDVHTNFQKIEDLLARLSRLSRQLRIFAGKRNSGSAPISMLAPVHYAIELLKTRLEEEVIRFELIAQNDCRVQANTMVLEQIVVNLLTNAIDAVSGQEDGRIIVRLDCSGAQPDQAVLSIEDNGHGMTEEQMSQVFEPFYTTKPMGKGLGLGLAISYSLALDLGGDLTVHSRLNEGTRFSLSLPITSATESGDSHE</sequence>
<dbReference type="PROSITE" id="PS50109">
    <property type="entry name" value="HIS_KIN"/>
    <property type="match status" value="1"/>
</dbReference>
<evidence type="ECO:0000256" key="3">
    <source>
        <dbReference type="ARBA" id="ARBA00012438"/>
    </source>
</evidence>
<evidence type="ECO:0000256" key="9">
    <source>
        <dbReference type="ARBA" id="ARBA00022741"/>
    </source>
</evidence>
<keyword evidence="8" id="KW-0812">Transmembrane</keyword>
<evidence type="ECO:0000256" key="16">
    <source>
        <dbReference type="SAM" id="Coils"/>
    </source>
</evidence>
<evidence type="ECO:0000256" key="4">
    <source>
        <dbReference type="ARBA" id="ARBA00022475"/>
    </source>
</evidence>
<dbReference type="InterPro" id="IPR004358">
    <property type="entry name" value="Sig_transdc_His_kin-like_C"/>
</dbReference>
<evidence type="ECO:0000256" key="7">
    <source>
        <dbReference type="ARBA" id="ARBA00022679"/>
    </source>
</evidence>
<name>A0A840U726_9GAMM</name>
<dbReference type="InterPro" id="IPR017055">
    <property type="entry name" value="Sig_transdc_His_kinase_DctB"/>
</dbReference>
<keyword evidence="4" id="KW-1003">Cell membrane</keyword>
<keyword evidence="13" id="KW-0902">Two-component regulatory system</keyword>
<keyword evidence="12" id="KW-1133">Transmembrane helix</keyword>
<dbReference type="SUPFAM" id="SSF55785">
    <property type="entry name" value="PYP-like sensor domain (PAS domain)"/>
    <property type="match status" value="1"/>
</dbReference>
<comment type="catalytic activity">
    <reaction evidence="1">
        <text>ATP + protein L-histidine = ADP + protein N-phospho-L-histidine.</text>
        <dbReference type="EC" id="2.7.13.3"/>
    </reaction>
</comment>
<dbReference type="InterPro" id="IPR003594">
    <property type="entry name" value="HATPase_dom"/>
</dbReference>
<dbReference type="Gene3D" id="3.30.565.10">
    <property type="entry name" value="Histidine kinase-like ATPase, C-terminal domain"/>
    <property type="match status" value="1"/>
</dbReference>
<evidence type="ECO:0000256" key="13">
    <source>
        <dbReference type="ARBA" id="ARBA00023012"/>
    </source>
</evidence>
<dbReference type="InterPro" id="IPR005467">
    <property type="entry name" value="His_kinase_dom"/>
</dbReference>
<keyword evidence="7 18" id="KW-0808">Transferase</keyword>
<dbReference type="GO" id="GO:0005524">
    <property type="term" value="F:ATP binding"/>
    <property type="evidence" value="ECO:0007669"/>
    <property type="project" value="UniProtKB-KW"/>
</dbReference>
<evidence type="ECO:0000256" key="8">
    <source>
        <dbReference type="ARBA" id="ARBA00022692"/>
    </source>
</evidence>
<dbReference type="PANTHER" id="PTHR43065:SF46">
    <property type="entry name" value="C4-DICARBOXYLATE TRANSPORT SENSOR PROTEIN DCTB"/>
    <property type="match status" value="1"/>
</dbReference>
<organism evidence="18 19">
    <name type="scientific">Marinobacter oulmenensis</name>
    <dbReference type="NCBI Taxonomy" id="643747"/>
    <lineage>
        <taxon>Bacteria</taxon>
        <taxon>Pseudomonadati</taxon>
        <taxon>Pseudomonadota</taxon>
        <taxon>Gammaproteobacteria</taxon>
        <taxon>Pseudomonadales</taxon>
        <taxon>Marinobacteraceae</taxon>
        <taxon>Marinobacter</taxon>
    </lineage>
</organism>
<dbReference type="CDD" id="cd12914">
    <property type="entry name" value="PDC1_DGC_like"/>
    <property type="match status" value="1"/>
</dbReference>
<comment type="subcellular location">
    <subcellularLocation>
        <location evidence="2">Cell inner membrane</location>
        <topology evidence="2">Multi-pass membrane protein</topology>
    </subcellularLocation>
</comment>
<dbReference type="Gene3D" id="3.30.450.20">
    <property type="entry name" value="PAS domain"/>
    <property type="match status" value="3"/>
</dbReference>
<dbReference type="EMBL" id="JACHFE010000003">
    <property type="protein sequence ID" value="MBB5320919.1"/>
    <property type="molecule type" value="Genomic_DNA"/>
</dbReference>
<reference evidence="18 19" key="1">
    <citation type="submission" date="2020-08" db="EMBL/GenBank/DDBJ databases">
        <title>Genomic Encyclopedia of Type Strains, Phase IV (KMG-IV): sequencing the most valuable type-strain genomes for metagenomic binning, comparative biology and taxonomic classification.</title>
        <authorList>
            <person name="Goeker M."/>
        </authorList>
    </citation>
    <scope>NUCLEOTIDE SEQUENCE [LARGE SCALE GENOMIC DNA]</scope>
    <source>
        <strain evidence="18 19">DSM 22359</strain>
    </source>
</reference>
<accession>A0A840U726</accession>
<evidence type="ECO:0000256" key="10">
    <source>
        <dbReference type="ARBA" id="ARBA00022777"/>
    </source>
</evidence>
<protein>
    <recommendedName>
        <fullName evidence="15">C4-dicarboxylate transport sensor protein DctB</fullName>
        <ecNumber evidence="3">2.7.13.3</ecNumber>
    </recommendedName>
</protein>
<evidence type="ECO:0000256" key="12">
    <source>
        <dbReference type="ARBA" id="ARBA00022989"/>
    </source>
</evidence>
<keyword evidence="5" id="KW-0997">Cell inner membrane</keyword>
<keyword evidence="16" id="KW-0175">Coiled coil</keyword>
<evidence type="ECO:0000256" key="2">
    <source>
        <dbReference type="ARBA" id="ARBA00004429"/>
    </source>
</evidence>
<gene>
    <name evidence="18" type="ORF">HNR38_001405</name>
</gene>
<keyword evidence="10 18" id="KW-0418">Kinase</keyword>
<dbReference type="InterPro" id="IPR036890">
    <property type="entry name" value="HATPase_C_sf"/>
</dbReference>
<feature type="domain" description="Histidine kinase" evidence="17">
    <location>
        <begin position="388"/>
        <end position="603"/>
    </location>
</feature>
<evidence type="ECO:0000313" key="19">
    <source>
        <dbReference type="Proteomes" id="UP000591735"/>
    </source>
</evidence>
<dbReference type="FunFam" id="1.10.287.130:FF:000049">
    <property type="entry name" value="C4-dicarboxylate transport sensor protein DctB"/>
    <property type="match status" value="1"/>
</dbReference>
<dbReference type="GO" id="GO:0000155">
    <property type="term" value="F:phosphorelay sensor kinase activity"/>
    <property type="evidence" value="ECO:0007669"/>
    <property type="project" value="InterPro"/>
</dbReference>
<dbReference type="GO" id="GO:0005886">
    <property type="term" value="C:plasma membrane"/>
    <property type="evidence" value="ECO:0007669"/>
    <property type="project" value="UniProtKB-SubCell"/>
</dbReference>
<keyword evidence="19" id="KW-1185">Reference proteome</keyword>
<dbReference type="PRINTS" id="PR00344">
    <property type="entry name" value="BCTRLSENSOR"/>
</dbReference>
<keyword evidence="11" id="KW-0067">ATP-binding</keyword>
<dbReference type="Gene3D" id="1.10.287.130">
    <property type="match status" value="1"/>
</dbReference>
<dbReference type="Pfam" id="PF02518">
    <property type="entry name" value="HATPase_c"/>
    <property type="match status" value="1"/>
</dbReference>
<dbReference type="InterPro" id="IPR029151">
    <property type="entry name" value="Sensor-like_sf"/>
</dbReference>
<dbReference type="SMART" id="SM00387">
    <property type="entry name" value="HATPase_c"/>
    <property type="match status" value="1"/>
</dbReference>
<dbReference type="InterPro" id="IPR035965">
    <property type="entry name" value="PAS-like_dom_sf"/>
</dbReference>
<evidence type="ECO:0000259" key="17">
    <source>
        <dbReference type="PROSITE" id="PS50109"/>
    </source>
</evidence>
<dbReference type="Proteomes" id="UP000591735">
    <property type="component" value="Unassembled WGS sequence"/>
</dbReference>
<dbReference type="SUPFAM" id="SSF55874">
    <property type="entry name" value="ATPase domain of HSP90 chaperone/DNA topoisomerase II/histidine kinase"/>
    <property type="match status" value="1"/>
</dbReference>
<keyword evidence="6" id="KW-0597">Phosphoprotein</keyword>
<keyword evidence="9" id="KW-0547">Nucleotide-binding</keyword>
<dbReference type="PIRSF" id="PIRSF036431">
    <property type="entry name" value="STHK_DctB"/>
    <property type="match status" value="1"/>
</dbReference>
<comment type="caution">
    <text evidence="18">The sequence shown here is derived from an EMBL/GenBank/DDBJ whole genome shotgun (WGS) entry which is preliminary data.</text>
</comment>
<dbReference type="InterPro" id="IPR036097">
    <property type="entry name" value="HisK_dim/P_sf"/>
</dbReference>
<dbReference type="SUPFAM" id="SSF47384">
    <property type="entry name" value="Homodimeric domain of signal transducing histidine kinase"/>
    <property type="match status" value="1"/>
</dbReference>
<dbReference type="AlphaFoldDB" id="A0A840U726"/>
<dbReference type="PANTHER" id="PTHR43065">
    <property type="entry name" value="SENSOR HISTIDINE KINASE"/>
    <property type="match status" value="1"/>
</dbReference>
<evidence type="ECO:0000256" key="6">
    <source>
        <dbReference type="ARBA" id="ARBA00022553"/>
    </source>
</evidence>
<proteinExistence type="predicted"/>
<evidence type="ECO:0000256" key="14">
    <source>
        <dbReference type="ARBA" id="ARBA00023136"/>
    </source>
</evidence>
<evidence type="ECO:0000313" key="18">
    <source>
        <dbReference type="EMBL" id="MBB5320919.1"/>
    </source>
</evidence>
<dbReference type="SUPFAM" id="SSF103190">
    <property type="entry name" value="Sensory domain-like"/>
    <property type="match status" value="1"/>
</dbReference>
<evidence type="ECO:0000256" key="15">
    <source>
        <dbReference type="ARBA" id="ARBA00073143"/>
    </source>
</evidence>
<evidence type="ECO:0000256" key="1">
    <source>
        <dbReference type="ARBA" id="ARBA00000085"/>
    </source>
</evidence>
<evidence type="ECO:0000256" key="5">
    <source>
        <dbReference type="ARBA" id="ARBA00022519"/>
    </source>
</evidence>
<dbReference type="InterPro" id="IPR003661">
    <property type="entry name" value="HisK_dim/P_dom"/>
</dbReference>
<keyword evidence="14" id="KW-0472">Membrane</keyword>